<dbReference type="InterPro" id="IPR036259">
    <property type="entry name" value="MFS_trans_sf"/>
</dbReference>
<comment type="function">
    <text evidence="8">Vacuolar effluxer which mediate the efflux of amino acids resulting from autophagic degradation. The release of autophagic amino acids allows the maintenance of protein synthesis and viability during nitrogen starvation.</text>
</comment>
<sequence length="519" mass="57048">MGPVEDAPVLVEHPSYESTSSLAKAVPPDSDTKDVRLIESTEPQHQPVSQKLLKRYNIAYAVTTFGIQTIAFMAVGHHPGQPKGTGCPDTGAPCRVPFGKGDVNLTSLLLYLNAIAYGVSGVLTLLISGWGDHFSLCLPAAGLTAYNYANYTALIALYTIFSITGYLAMAWMNIFIPYTMYAAAPIDELSTQAKVDALAKTDDVEGETLRAKREREGLKMSVWGGVSMNVATVIFYCITIGISYAGATAARNAGMYMSTVAGGICIICALLGWRFLPSPGSKPYNGNFWMLPIRTFVELWHGLSKYRNAMLFLISYVIYNDSHFAYGSVIGTLFNLNARPSMAEFTAYSITGTATSIVGSLIFMYIFPYSRLSLRHWAMIAYSLTILTTFLCCLGMSPSSKVGYKHRAEFYVFQVIMNLAGSIISPLFRVLFSEMFPRGNEIQYFGFQLVLSCGTTWIPQIANAPIVSATNNVRLPAVISLIFFIISFVLVWLVNDKEGVAIIRREEVAEAERHPEARD</sequence>
<comment type="similarity">
    <text evidence="2 8">Belongs to the ATG22 family.</text>
</comment>
<dbReference type="Gene3D" id="1.20.1250.20">
    <property type="entry name" value="MFS general substrate transporter like domains"/>
    <property type="match status" value="1"/>
</dbReference>
<dbReference type="GO" id="GO:0006914">
    <property type="term" value="P:autophagy"/>
    <property type="evidence" value="ECO:0007669"/>
    <property type="project" value="UniProtKB-KW"/>
</dbReference>
<keyword evidence="3 8" id="KW-0813">Transport</keyword>
<keyword evidence="8" id="KW-0029">Amino-acid transport</keyword>
<feature type="transmembrane region" description="Helical" evidence="8">
    <location>
        <begin position="474"/>
        <end position="495"/>
    </location>
</feature>
<protein>
    <recommendedName>
        <fullName evidence="8">Autophagy-related protein</fullName>
    </recommendedName>
</protein>
<feature type="transmembrane region" description="Helical" evidence="8">
    <location>
        <begin position="379"/>
        <end position="398"/>
    </location>
</feature>
<feature type="transmembrane region" description="Helical" evidence="8">
    <location>
        <begin position="309"/>
        <end position="334"/>
    </location>
</feature>
<dbReference type="GeneID" id="25986822"/>
<feature type="transmembrane region" description="Helical" evidence="8">
    <location>
        <begin position="151"/>
        <end position="171"/>
    </location>
</feature>
<comment type="caution">
    <text evidence="8">Lacks conserved residue(s) required for the propagation of feature annotation.</text>
</comment>
<dbReference type="HOGENOM" id="CLU_017518_2_1_1"/>
<dbReference type="EMBL" id="ALBS01000227">
    <property type="protein sequence ID" value="EJT47848.1"/>
    <property type="molecule type" value="Genomic_DNA"/>
</dbReference>
<evidence type="ECO:0000256" key="8">
    <source>
        <dbReference type="RuleBase" id="RU363073"/>
    </source>
</evidence>
<reference evidence="10 11" key="1">
    <citation type="journal article" date="2012" name="Eukaryot. Cell">
        <title>Draft genome sequence of CBS 2479, the standard type strain of Trichosporon asahii.</title>
        <authorList>
            <person name="Yang R.Y."/>
            <person name="Li H.T."/>
            <person name="Zhu H."/>
            <person name="Zhou G.P."/>
            <person name="Wang M."/>
            <person name="Wang L."/>
        </authorList>
    </citation>
    <scope>NUCLEOTIDE SEQUENCE [LARGE SCALE GENOMIC DNA]</scope>
    <source>
        <strain evidence="11">ATCC 90039 / CBS 2479 / JCM 2466 / KCTC 7840 / NCYC 2677 / UAMH 7654</strain>
    </source>
</reference>
<evidence type="ECO:0000256" key="3">
    <source>
        <dbReference type="ARBA" id="ARBA00022448"/>
    </source>
</evidence>
<dbReference type="RefSeq" id="XP_014179064.1">
    <property type="nucleotide sequence ID" value="XM_014323589.1"/>
</dbReference>
<dbReference type="GO" id="GO:0032974">
    <property type="term" value="P:amino acid transmembrane export from vacuole"/>
    <property type="evidence" value="ECO:0007669"/>
    <property type="project" value="TreeGrafter"/>
</dbReference>
<evidence type="ECO:0000256" key="7">
    <source>
        <dbReference type="ARBA" id="ARBA00023136"/>
    </source>
</evidence>
<feature type="transmembrane region" description="Helical" evidence="8">
    <location>
        <begin position="108"/>
        <end position="131"/>
    </location>
</feature>
<proteinExistence type="inferred from homology"/>
<keyword evidence="8" id="KW-0926">Vacuole</keyword>
<dbReference type="VEuPathDB" id="FungiDB:A1Q1_03309"/>
<feature type="transmembrane region" description="Helical" evidence="8">
    <location>
        <begin position="410"/>
        <end position="432"/>
    </location>
</feature>
<evidence type="ECO:0000313" key="11">
    <source>
        <dbReference type="Proteomes" id="UP000002748"/>
    </source>
</evidence>
<name>J5QKM0_TRIAS</name>
<comment type="subcellular location">
    <subcellularLocation>
        <location evidence="1 8">Vacuole membrane</location>
        <topology evidence="1 8">Multi-pass membrane protein</topology>
    </subcellularLocation>
</comment>
<feature type="region of interest" description="Disordered" evidence="9">
    <location>
        <begin position="1"/>
        <end position="31"/>
    </location>
</feature>
<evidence type="ECO:0000256" key="2">
    <source>
        <dbReference type="ARBA" id="ARBA00006978"/>
    </source>
</evidence>
<evidence type="ECO:0000256" key="1">
    <source>
        <dbReference type="ARBA" id="ARBA00004128"/>
    </source>
</evidence>
<dbReference type="SUPFAM" id="SSF103473">
    <property type="entry name" value="MFS general substrate transporter"/>
    <property type="match status" value="1"/>
</dbReference>
<dbReference type="Pfam" id="PF11700">
    <property type="entry name" value="ATG22"/>
    <property type="match status" value="1"/>
</dbReference>
<evidence type="ECO:0000313" key="10">
    <source>
        <dbReference type="EMBL" id="EJT47848.1"/>
    </source>
</evidence>
<dbReference type="PANTHER" id="PTHR23519:SF2">
    <property type="entry name" value="AUTOPHAGY-RELATED PROTEIN 22"/>
    <property type="match status" value="1"/>
</dbReference>
<evidence type="ECO:0000256" key="6">
    <source>
        <dbReference type="ARBA" id="ARBA00023006"/>
    </source>
</evidence>
<keyword evidence="4 8" id="KW-0812">Transmembrane</keyword>
<keyword evidence="6 8" id="KW-0072">Autophagy</keyword>
<dbReference type="OrthoDB" id="42657at2759"/>
<dbReference type="InterPro" id="IPR050495">
    <property type="entry name" value="ATG22/LtaA_families"/>
</dbReference>
<evidence type="ECO:0000256" key="4">
    <source>
        <dbReference type="ARBA" id="ARBA00022692"/>
    </source>
</evidence>
<accession>J5QKM0</accession>
<dbReference type="AlphaFoldDB" id="J5QKM0"/>
<dbReference type="Proteomes" id="UP000002748">
    <property type="component" value="Unassembled WGS sequence"/>
</dbReference>
<evidence type="ECO:0000256" key="9">
    <source>
        <dbReference type="SAM" id="MobiDB-lite"/>
    </source>
</evidence>
<dbReference type="KEGG" id="tasa:A1Q1_03309"/>
<feature type="transmembrane region" description="Helical" evidence="8">
    <location>
        <begin position="253"/>
        <end position="273"/>
    </location>
</feature>
<keyword evidence="7 8" id="KW-0472">Membrane</keyword>
<dbReference type="GO" id="GO:0005774">
    <property type="term" value="C:vacuolar membrane"/>
    <property type="evidence" value="ECO:0007669"/>
    <property type="project" value="UniProtKB-SubCell"/>
</dbReference>
<organism evidence="10 11">
    <name type="scientific">Trichosporon asahii var. asahii (strain ATCC 90039 / CBS 2479 / JCM 2466 / KCTC 7840 / NBRC 103889/ NCYC 2677 / UAMH 7654)</name>
    <name type="common">Yeast</name>
    <dbReference type="NCBI Taxonomy" id="1186058"/>
    <lineage>
        <taxon>Eukaryota</taxon>
        <taxon>Fungi</taxon>
        <taxon>Dikarya</taxon>
        <taxon>Basidiomycota</taxon>
        <taxon>Agaricomycotina</taxon>
        <taxon>Tremellomycetes</taxon>
        <taxon>Trichosporonales</taxon>
        <taxon>Trichosporonaceae</taxon>
        <taxon>Trichosporon</taxon>
    </lineage>
</organism>
<feature type="transmembrane region" description="Helical" evidence="8">
    <location>
        <begin position="222"/>
        <end position="247"/>
    </location>
</feature>
<gene>
    <name evidence="10" type="ORF">A1Q1_03309</name>
</gene>
<dbReference type="InterPro" id="IPR024671">
    <property type="entry name" value="Atg22-like"/>
</dbReference>
<dbReference type="PANTHER" id="PTHR23519">
    <property type="entry name" value="AUTOPHAGY-RELATED PROTEIN 22"/>
    <property type="match status" value="1"/>
</dbReference>
<feature type="transmembrane region" description="Helical" evidence="8">
    <location>
        <begin position="346"/>
        <end position="367"/>
    </location>
</feature>
<evidence type="ECO:0000256" key="5">
    <source>
        <dbReference type="ARBA" id="ARBA00022989"/>
    </source>
</evidence>
<comment type="caution">
    <text evidence="10">The sequence shown here is derived from an EMBL/GenBank/DDBJ whole genome shotgun (WGS) entry which is preliminary data.</text>
</comment>
<keyword evidence="5 8" id="KW-1133">Transmembrane helix</keyword>